<evidence type="ECO:0008006" key="3">
    <source>
        <dbReference type="Google" id="ProtNLM"/>
    </source>
</evidence>
<proteinExistence type="predicted"/>
<dbReference type="EMBL" id="SJPM01000005">
    <property type="protein sequence ID" value="TWT96455.1"/>
    <property type="molecule type" value="Genomic_DNA"/>
</dbReference>
<evidence type="ECO:0000313" key="1">
    <source>
        <dbReference type="EMBL" id="TWT96455.1"/>
    </source>
</evidence>
<sequence>MDFRDFKLTVPFYWDDVTADLAGDEVPITLARPDGVGALQFSIMLYRSGQTPNPSPDDLLTMISGFARDTDLGEVTQTETEFGPPVLAAGTCYTDGDYVRIWVVSDGMNFAFVTYTCASDHGTGEVRDCEQIVRSLVFT</sequence>
<name>A0A5C6ABC0_9BACT</name>
<reference evidence="1 2" key="1">
    <citation type="submission" date="2019-02" db="EMBL/GenBank/DDBJ databases">
        <title>Deep-cultivation of Planctomycetes and their phenomic and genomic characterization uncovers novel biology.</title>
        <authorList>
            <person name="Wiegand S."/>
            <person name="Jogler M."/>
            <person name="Boedeker C."/>
            <person name="Pinto D."/>
            <person name="Vollmers J."/>
            <person name="Rivas-Marin E."/>
            <person name="Kohn T."/>
            <person name="Peeters S.H."/>
            <person name="Heuer A."/>
            <person name="Rast P."/>
            <person name="Oberbeckmann S."/>
            <person name="Bunk B."/>
            <person name="Jeske O."/>
            <person name="Meyerdierks A."/>
            <person name="Storesund J.E."/>
            <person name="Kallscheuer N."/>
            <person name="Luecker S."/>
            <person name="Lage O.M."/>
            <person name="Pohl T."/>
            <person name="Merkel B.J."/>
            <person name="Hornburger P."/>
            <person name="Mueller R.-W."/>
            <person name="Bruemmer F."/>
            <person name="Labrenz M."/>
            <person name="Spormann A.M."/>
            <person name="Op Den Camp H."/>
            <person name="Overmann J."/>
            <person name="Amann R."/>
            <person name="Jetten M.S.M."/>
            <person name="Mascher T."/>
            <person name="Medema M.H."/>
            <person name="Devos D.P."/>
            <person name="Kaster A.-K."/>
            <person name="Ovreas L."/>
            <person name="Rohde M."/>
            <person name="Galperin M.Y."/>
            <person name="Jogler C."/>
        </authorList>
    </citation>
    <scope>NUCLEOTIDE SEQUENCE [LARGE SCALE GENOMIC DNA]</scope>
    <source>
        <strain evidence="1 2">Pla100</strain>
    </source>
</reference>
<keyword evidence="2" id="KW-1185">Reference proteome</keyword>
<evidence type="ECO:0000313" key="2">
    <source>
        <dbReference type="Proteomes" id="UP000316213"/>
    </source>
</evidence>
<gene>
    <name evidence="1" type="ORF">Pla100_29350</name>
</gene>
<accession>A0A5C6ABC0</accession>
<protein>
    <recommendedName>
        <fullName evidence="3">DUF3805 domain-containing protein</fullName>
    </recommendedName>
</protein>
<dbReference type="Proteomes" id="UP000316213">
    <property type="component" value="Unassembled WGS sequence"/>
</dbReference>
<organism evidence="1 2">
    <name type="scientific">Neorhodopirellula pilleata</name>
    <dbReference type="NCBI Taxonomy" id="2714738"/>
    <lineage>
        <taxon>Bacteria</taxon>
        <taxon>Pseudomonadati</taxon>
        <taxon>Planctomycetota</taxon>
        <taxon>Planctomycetia</taxon>
        <taxon>Pirellulales</taxon>
        <taxon>Pirellulaceae</taxon>
        <taxon>Neorhodopirellula</taxon>
    </lineage>
</organism>
<comment type="caution">
    <text evidence="1">The sequence shown here is derived from an EMBL/GenBank/DDBJ whole genome shotgun (WGS) entry which is preliminary data.</text>
</comment>
<dbReference type="AlphaFoldDB" id="A0A5C6ABC0"/>